<gene>
    <name evidence="10" type="ORF">VitviT2T_015974</name>
</gene>
<dbReference type="Pfam" id="PF08541">
    <property type="entry name" value="ACP_syn_III_C"/>
    <property type="match status" value="1"/>
</dbReference>
<dbReference type="EMBL" id="CP126657">
    <property type="protein sequence ID" value="WJZ97365.1"/>
    <property type="molecule type" value="Genomic_DNA"/>
</dbReference>
<keyword evidence="7" id="KW-1133">Transmembrane helix</keyword>
<reference evidence="10 11" key="1">
    <citation type="journal article" date="2023" name="Hortic Res">
        <title>The complete reference genome for grapevine (Vitis vinifera L.) genetics and breeding.</title>
        <authorList>
            <person name="Shi X."/>
            <person name="Cao S."/>
            <person name="Wang X."/>
            <person name="Huang S."/>
            <person name="Wang Y."/>
            <person name="Liu Z."/>
            <person name="Liu W."/>
            <person name="Leng X."/>
            <person name="Peng Y."/>
            <person name="Wang N."/>
            <person name="Wang Y."/>
            <person name="Ma Z."/>
            <person name="Xu X."/>
            <person name="Zhang F."/>
            <person name="Xue H."/>
            <person name="Zhong H."/>
            <person name="Wang Y."/>
            <person name="Zhang K."/>
            <person name="Velt A."/>
            <person name="Avia K."/>
            <person name="Holtgrawe D."/>
            <person name="Grimplet J."/>
            <person name="Matus J.T."/>
            <person name="Ware D."/>
            <person name="Wu X."/>
            <person name="Wang H."/>
            <person name="Liu C."/>
            <person name="Fang Y."/>
            <person name="Rustenholz C."/>
            <person name="Cheng Z."/>
            <person name="Xiao H."/>
            <person name="Zhou Y."/>
        </authorList>
    </citation>
    <scope>NUCLEOTIDE SEQUENCE [LARGE SCALE GENOMIC DNA]</scope>
    <source>
        <strain evidence="11">cv. Pinot noir / PN40024</strain>
        <tissue evidence="10">Leaf</tissue>
    </source>
</reference>
<evidence type="ECO:0000313" key="10">
    <source>
        <dbReference type="EMBL" id="WJZ97365.1"/>
    </source>
</evidence>
<evidence type="ECO:0000259" key="8">
    <source>
        <dbReference type="Pfam" id="PF08392"/>
    </source>
</evidence>
<keyword evidence="4 6" id="KW-0012">Acyltransferase</keyword>
<feature type="transmembrane region" description="Helical" evidence="7">
    <location>
        <begin position="49"/>
        <end position="68"/>
    </location>
</feature>
<feature type="transmembrane region" description="Helical" evidence="7">
    <location>
        <begin position="74"/>
        <end position="96"/>
    </location>
</feature>
<dbReference type="PIRSF" id="PIRSF036417">
    <property type="entry name" value="3-ktacl-CoA_syn"/>
    <property type="match status" value="1"/>
</dbReference>
<name>A0ABY9CQI3_VITVI</name>
<sequence length="508" mass="57022">MPLGKAPKGCSIAYSCSPPLFSSQFCSLSPGDAIYYSRHKQLHMQHPQVPKPHISLLFFFMAIVLEINMGSSEFIFFVIHHFAVVVAAALVIIYLVHKRKASIYLLDFTCYRPPASCRVPISMHRELVSLDTRFDPDSIAFQIKILERSGFSSETCVPPSFCEHPIRKSLSFALEEASLVIFSVVTDLFKKTNINPKSIDILVLNSSMFSPTPSLSAMVINKFRMRSNIRSFNLSGMGCSAGIVSVGLARDLLRVHRNSLALIVSTEVINLNWYTGKNRSMLLTNCLFRMGGAAILMSSQTQDMNKAKYVLQHLVRTNRAGDDQSYACVFQDMDLENNVGVSISKGIINVAGDALKANMASTGPLVLPFSEQFLYGLSIICRKIWRRSIYVPNFRRAFEHFCIHAGGRAVIEAMEKSLRLKKEDVEASSMTLYRFGNTSSSSIWYELSYLEAKGRMKKGDRVWQIAFGSGFKCNSAIWKCIHEVGVETNVWSDRIHSYPIHVLDILKD</sequence>
<feature type="domain" description="FAE" evidence="8">
    <location>
        <begin position="97"/>
        <end position="383"/>
    </location>
</feature>
<accession>A0ABY9CQI3</accession>
<feature type="domain" description="Beta-ketoacyl-[acyl-carrier-protein] synthase III C-terminal" evidence="9">
    <location>
        <begin position="399"/>
        <end position="479"/>
    </location>
</feature>
<dbReference type="Pfam" id="PF08392">
    <property type="entry name" value="FAE1_CUT1_RppA"/>
    <property type="match status" value="1"/>
</dbReference>
<comment type="pathway">
    <text evidence="1 6">Lipid metabolism; fatty acid biosynthesis.</text>
</comment>
<evidence type="ECO:0000256" key="3">
    <source>
        <dbReference type="ARBA" id="ARBA00022679"/>
    </source>
</evidence>
<dbReference type="InterPro" id="IPR012392">
    <property type="entry name" value="3-ktacl-CoA_syn"/>
</dbReference>
<dbReference type="PANTHER" id="PTHR31561">
    <property type="entry name" value="3-KETOACYL-COA SYNTHASE"/>
    <property type="match status" value="1"/>
</dbReference>
<dbReference type="InterPro" id="IPR013601">
    <property type="entry name" value="FAE1_typ3_polyketide_synth"/>
</dbReference>
<evidence type="ECO:0000256" key="7">
    <source>
        <dbReference type="SAM" id="Phobius"/>
    </source>
</evidence>
<keyword evidence="11" id="KW-1185">Reference proteome</keyword>
<keyword evidence="7" id="KW-0472">Membrane</keyword>
<keyword evidence="3 6" id="KW-0808">Transferase</keyword>
<feature type="transmembrane region" description="Helical" evidence="7">
    <location>
        <begin position="232"/>
        <end position="249"/>
    </location>
</feature>
<evidence type="ECO:0000256" key="1">
    <source>
        <dbReference type="ARBA" id="ARBA00005194"/>
    </source>
</evidence>
<evidence type="ECO:0000256" key="4">
    <source>
        <dbReference type="ARBA" id="ARBA00023315"/>
    </source>
</evidence>
<dbReference type="InterPro" id="IPR016039">
    <property type="entry name" value="Thiolase-like"/>
</dbReference>
<evidence type="ECO:0000256" key="2">
    <source>
        <dbReference type="ARBA" id="ARBA00005531"/>
    </source>
</evidence>
<organism evidence="10 11">
    <name type="scientific">Vitis vinifera</name>
    <name type="common">Grape</name>
    <dbReference type="NCBI Taxonomy" id="29760"/>
    <lineage>
        <taxon>Eukaryota</taxon>
        <taxon>Viridiplantae</taxon>
        <taxon>Streptophyta</taxon>
        <taxon>Embryophyta</taxon>
        <taxon>Tracheophyta</taxon>
        <taxon>Spermatophyta</taxon>
        <taxon>Magnoliopsida</taxon>
        <taxon>eudicotyledons</taxon>
        <taxon>Gunneridae</taxon>
        <taxon>Pentapetalae</taxon>
        <taxon>rosids</taxon>
        <taxon>Vitales</taxon>
        <taxon>Vitaceae</taxon>
        <taxon>Viteae</taxon>
        <taxon>Vitis</taxon>
    </lineage>
</organism>
<dbReference type="Gene3D" id="3.40.47.10">
    <property type="match status" value="1"/>
</dbReference>
<evidence type="ECO:0000313" key="11">
    <source>
        <dbReference type="Proteomes" id="UP001227230"/>
    </source>
</evidence>
<comment type="similarity">
    <text evidence="2 6">Belongs to the thiolase-like superfamily. Chalcone/stilbene synthases family.</text>
</comment>
<evidence type="ECO:0000259" key="9">
    <source>
        <dbReference type="Pfam" id="PF08541"/>
    </source>
</evidence>
<evidence type="ECO:0000256" key="6">
    <source>
        <dbReference type="PIRNR" id="PIRNR036417"/>
    </source>
</evidence>
<evidence type="ECO:0000256" key="5">
    <source>
        <dbReference type="ARBA" id="ARBA00047375"/>
    </source>
</evidence>
<dbReference type="EC" id="2.3.1.-" evidence="6"/>
<proteinExistence type="inferred from homology"/>
<protein>
    <recommendedName>
        <fullName evidence="6">3-ketoacyl-CoA synthase</fullName>
        <ecNumber evidence="6">2.3.1.-</ecNumber>
    </recommendedName>
</protein>
<comment type="catalytic activity">
    <reaction evidence="5">
        <text>a very-long-chain acyl-CoA + malonyl-CoA + H(+) = a very-long-chain 3-oxoacyl-CoA + CO2 + CoA</text>
        <dbReference type="Rhea" id="RHEA:32727"/>
        <dbReference type="ChEBI" id="CHEBI:15378"/>
        <dbReference type="ChEBI" id="CHEBI:16526"/>
        <dbReference type="ChEBI" id="CHEBI:57287"/>
        <dbReference type="ChEBI" id="CHEBI:57384"/>
        <dbReference type="ChEBI" id="CHEBI:90725"/>
        <dbReference type="ChEBI" id="CHEBI:90736"/>
        <dbReference type="EC" id="2.3.1.199"/>
    </reaction>
</comment>
<keyword evidence="7" id="KW-0812">Transmembrane</keyword>
<dbReference type="CDD" id="cd00831">
    <property type="entry name" value="CHS_like"/>
    <property type="match status" value="1"/>
</dbReference>
<dbReference type="InterPro" id="IPR013747">
    <property type="entry name" value="ACP_syn_III_C"/>
</dbReference>
<dbReference type="SUPFAM" id="SSF53901">
    <property type="entry name" value="Thiolase-like"/>
    <property type="match status" value="2"/>
</dbReference>
<dbReference type="Proteomes" id="UP001227230">
    <property type="component" value="Chromosome 10"/>
</dbReference>